<dbReference type="SUPFAM" id="SSF52540">
    <property type="entry name" value="P-loop containing nucleoside triphosphate hydrolases"/>
    <property type="match status" value="1"/>
</dbReference>
<dbReference type="Pfam" id="PF02492">
    <property type="entry name" value="cobW"/>
    <property type="match status" value="1"/>
</dbReference>
<dbReference type="InterPro" id="IPR003495">
    <property type="entry name" value="CobW/HypB/UreG_nucleotide-bd"/>
</dbReference>
<accession>A0A2W5Q8S9</accession>
<keyword evidence="3 6" id="KW-0996">Nickel insertion</keyword>
<dbReference type="GO" id="GO:0003924">
    <property type="term" value="F:GTPase activity"/>
    <property type="evidence" value="ECO:0007669"/>
    <property type="project" value="InterPro"/>
</dbReference>
<dbReference type="PIRSF" id="PIRSF005624">
    <property type="entry name" value="Ni-bind_GTPase"/>
    <property type="match status" value="1"/>
</dbReference>
<dbReference type="GO" id="GO:0005737">
    <property type="term" value="C:cytoplasm"/>
    <property type="evidence" value="ECO:0007669"/>
    <property type="project" value="UniProtKB-SubCell"/>
</dbReference>
<organism evidence="8 9">
    <name type="scientific">Rhodovulum sulfidophilum</name>
    <name type="common">Rhodobacter sulfidophilus</name>
    <dbReference type="NCBI Taxonomy" id="35806"/>
    <lineage>
        <taxon>Bacteria</taxon>
        <taxon>Pseudomonadati</taxon>
        <taxon>Pseudomonadota</taxon>
        <taxon>Alphaproteobacteria</taxon>
        <taxon>Rhodobacterales</taxon>
        <taxon>Paracoccaceae</taxon>
        <taxon>Rhodovulum</taxon>
    </lineage>
</organism>
<comment type="caution">
    <text evidence="8">The sequence shown here is derived from an EMBL/GenBank/DDBJ whole genome shotgun (WGS) entry which is preliminary data.</text>
</comment>
<keyword evidence="5 6" id="KW-0143">Chaperone</keyword>
<dbReference type="HAMAP" id="MF_01389">
    <property type="entry name" value="UreG"/>
    <property type="match status" value="1"/>
</dbReference>
<comment type="subunit">
    <text evidence="6">Homodimer. UreD, UreF and UreG form a complex that acts as a GTP-hydrolysis-dependent molecular chaperone, activating the urease apoprotein by helping to assemble the nickel containing metallocenter of UreC. The UreE protein probably delivers the nickel.</text>
</comment>
<feature type="domain" description="CobW/HypB/UreG nucleotide-binding" evidence="7">
    <location>
        <begin position="14"/>
        <end position="183"/>
    </location>
</feature>
<dbReference type="EMBL" id="QFPW01000015">
    <property type="protein sequence ID" value="PZQ47790.1"/>
    <property type="molecule type" value="Genomic_DNA"/>
</dbReference>
<dbReference type="FunFam" id="3.40.50.300:FF:000208">
    <property type="entry name" value="Urease accessory protein UreG"/>
    <property type="match status" value="1"/>
</dbReference>
<evidence type="ECO:0000256" key="2">
    <source>
        <dbReference type="ARBA" id="ARBA00022741"/>
    </source>
</evidence>
<dbReference type="NCBIfam" id="TIGR00101">
    <property type="entry name" value="ureG"/>
    <property type="match status" value="1"/>
</dbReference>
<keyword evidence="2 6" id="KW-0547">Nucleotide-binding</keyword>
<evidence type="ECO:0000256" key="1">
    <source>
        <dbReference type="ARBA" id="ARBA00005732"/>
    </source>
</evidence>
<dbReference type="GO" id="GO:0005525">
    <property type="term" value="F:GTP binding"/>
    <property type="evidence" value="ECO:0007669"/>
    <property type="project" value="UniProtKB-KW"/>
</dbReference>
<dbReference type="Proteomes" id="UP000249185">
    <property type="component" value="Unassembled WGS sequence"/>
</dbReference>
<comment type="similarity">
    <text evidence="1 6">Belongs to the SIMIBI class G3E GTPase family. UreG subfamily.</text>
</comment>
<evidence type="ECO:0000259" key="7">
    <source>
        <dbReference type="Pfam" id="PF02492"/>
    </source>
</evidence>
<name>A0A2W5Q8S9_RHOSU</name>
<reference evidence="8 9" key="1">
    <citation type="submission" date="2017-08" db="EMBL/GenBank/DDBJ databases">
        <title>Infants hospitalized years apart are colonized by the same room-sourced microbial strains.</title>
        <authorList>
            <person name="Brooks B."/>
            <person name="Olm M.R."/>
            <person name="Firek B.A."/>
            <person name="Baker R."/>
            <person name="Thomas B.C."/>
            <person name="Morowitz M.J."/>
            <person name="Banfield J.F."/>
        </authorList>
    </citation>
    <scope>NUCLEOTIDE SEQUENCE [LARGE SCALE GENOMIC DNA]</scope>
    <source>
        <strain evidence="8">S2_005_002_R2_34</strain>
    </source>
</reference>
<dbReference type="Gene3D" id="3.40.50.300">
    <property type="entry name" value="P-loop containing nucleotide triphosphate hydrolases"/>
    <property type="match status" value="1"/>
</dbReference>
<sequence length="217" mass="23288">MTDFAKSPHGPLRVGIGGPVGAGKTALMDQLCKRMREKWSVAAITNDIYTREDAEFLMRSQALPLERIIGVETGGCPHTAIREDASINLAAVDEMVQRFPDLDVILIESGGDNLSATFSPELADITLYVIDVCAGDKIPRKGGPGVTRSDLLIINKTDLAPYVGASLEVMDRDSRKMRGDRPFQFCQVKNGVGVPEVIAFIETAGGLGMGITAPVID</sequence>
<evidence type="ECO:0000256" key="5">
    <source>
        <dbReference type="ARBA" id="ARBA00023186"/>
    </source>
</evidence>
<gene>
    <name evidence="6 8" type="primary">ureG</name>
    <name evidence="8" type="ORF">DI556_16390</name>
</gene>
<proteinExistence type="inferred from homology"/>
<feature type="binding site" evidence="6">
    <location>
        <begin position="18"/>
        <end position="25"/>
    </location>
    <ligand>
        <name>GTP</name>
        <dbReference type="ChEBI" id="CHEBI:37565"/>
    </ligand>
</feature>
<comment type="function">
    <text evidence="6">Facilitates the functional incorporation of the urease nickel metallocenter. This process requires GTP hydrolysis, probably effectuated by UreG.</text>
</comment>
<dbReference type="AlphaFoldDB" id="A0A2W5Q8S9"/>
<dbReference type="PANTHER" id="PTHR31715">
    <property type="entry name" value="UREASE ACCESSORY PROTEIN G"/>
    <property type="match status" value="1"/>
</dbReference>
<dbReference type="InterPro" id="IPR027417">
    <property type="entry name" value="P-loop_NTPase"/>
</dbReference>
<dbReference type="GO" id="GO:0043419">
    <property type="term" value="P:urea catabolic process"/>
    <property type="evidence" value="ECO:0007669"/>
    <property type="project" value="InterPro"/>
</dbReference>
<dbReference type="CDD" id="cd05540">
    <property type="entry name" value="UreG"/>
    <property type="match status" value="1"/>
</dbReference>
<evidence type="ECO:0000313" key="8">
    <source>
        <dbReference type="EMBL" id="PZQ47790.1"/>
    </source>
</evidence>
<dbReference type="GO" id="GO:0016151">
    <property type="term" value="F:nickel cation binding"/>
    <property type="evidence" value="ECO:0007669"/>
    <property type="project" value="UniProtKB-UniRule"/>
</dbReference>
<evidence type="ECO:0000256" key="3">
    <source>
        <dbReference type="ARBA" id="ARBA00022988"/>
    </source>
</evidence>
<protein>
    <recommendedName>
        <fullName evidence="6">Urease accessory protein UreG</fullName>
    </recommendedName>
</protein>
<evidence type="ECO:0000313" key="9">
    <source>
        <dbReference type="Proteomes" id="UP000249185"/>
    </source>
</evidence>
<evidence type="ECO:0000256" key="4">
    <source>
        <dbReference type="ARBA" id="ARBA00023134"/>
    </source>
</evidence>
<dbReference type="PANTHER" id="PTHR31715:SF0">
    <property type="entry name" value="UREASE ACCESSORY PROTEIN G"/>
    <property type="match status" value="1"/>
</dbReference>
<comment type="subcellular location">
    <subcellularLocation>
        <location evidence="6">Cytoplasm</location>
    </subcellularLocation>
</comment>
<keyword evidence="4 6" id="KW-0342">GTP-binding</keyword>
<keyword evidence="6" id="KW-0963">Cytoplasm</keyword>
<dbReference type="InterPro" id="IPR004400">
    <property type="entry name" value="UreG"/>
</dbReference>
<evidence type="ECO:0000256" key="6">
    <source>
        <dbReference type="HAMAP-Rule" id="MF_01389"/>
    </source>
</evidence>